<keyword evidence="2" id="KW-0640">Prion</keyword>
<keyword evidence="2" id="KW-0034">Amyloid</keyword>
<gene>
    <name evidence="2" type="primary">prnprs3</name>
    <name evidence="2" type="ORF">BZL30_4060</name>
</gene>
<feature type="transmembrane region" description="Helical" evidence="1">
    <location>
        <begin position="30"/>
        <end position="48"/>
    </location>
</feature>
<sequence>MAGRSRRPGGNPGRSRAGVAGRTLLVRRGVAALILVAALFGVAALIWVALFGVAALVLVAALFGVAAALVRLTRWRRVSGLGRVAAAFRRISAARVRPPGEPLRGSSCGRA</sequence>
<protein>
    <submittedName>
        <fullName evidence="2">Prion 2 domain protein</fullName>
    </submittedName>
</protein>
<evidence type="ECO:0000313" key="2">
    <source>
        <dbReference type="EMBL" id="OOK76508.1"/>
    </source>
</evidence>
<accession>A0A1V3XBN0</accession>
<keyword evidence="1" id="KW-0472">Membrane</keyword>
<feature type="transmembrane region" description="Helical" evidence="1">
    <location>
        <begin position="54"/>
        <end position="73"/>
    </location>
</feature>
<evidence type="ECO:0000313" key="3">
    <source>
        <dbReference type="Proteomes" id="UP000189229"/>
    </source>
</evidence>
<proteinExistence type="predicted"/>
<name>A0A1V3XBN0_MYCKA</name>
<dbReference type="Proteomes" id="UP000189229">
    <property type="component" value="Unassembled WGS sequence"/>
</dbReference>
<evidence type="ECO:0000256" key="1">
    <source>
        <dbReference type="SAM" id="Phobius"/>
    </source>
</evidence>
<dbReference type="AlphaFoldDB" id="A0A1V3XBN0"/>
<keyword evidence="1" id="KW-1133">Transmembrane helix</keyword>
<dbReference type="EMBL" id="MVBM01000003">
    <property type="protein sequence ID" value="OOK76508.1"/>
    <property type="molecule type" value="Genomic_DNA"/>
</dbReference>
<comment type="caution">
    <text evidence="2">The sequence shown here is derived from an EMBL/GenBank/DDBJ whole genome shotgun (WGS) entry which is preliminary data.</text>
</comment>
<keyword evidence="1" id="KW-0812">Transmembrane</keyword>
<reference evidence="2 3" key="1">
    <citation type="submission" date="2017-02" db="EMBL/GenBank/DDBJ databases">
        <title>Complete genome sequences of Mycobacterium kansasii strains isolated from rhesus macaques.</title>
        <authorList>
            <person name="Panda A."/>
            <person name="Nagaraj S."/>
            <person name="Zhao X."/>
            <person name="Tettelin H."/>
            <person name="Detolla L.J."/>
        </authorList>
    </citation>
    <scope>NUCLEOTIDE SEQUENCE [LARGE SCALE GENOMIC DNA]</scope>
    <source>
        <strain evidence="2 3">11-3813</strain>
    </source>
</reference>
<organism evidence="2 3">
    <name type="scientific">Mycobacterium kansasii</name>
    <dbReference type="NCBI Taxonomy" id="1768"/>
    <lineage>
        <taxon>Bacteria</taxon>
        <taxon>Bacillati</taxon>
        <taxon>Actinomycetota</taxon>
        <taxon>Actinomycetes</taxon>
        <taxon>Mycobacteriales</taxon>
        <taxon>Mycobacteriaceae</taxon>
        <taxon>Mycobacterium</taxon>
    </lineage>
</organism>